<proteinExistence type="predicted"/>
<name>A0A6A6EWB6_9PEZI</name>
<protein>
    <submittedName>
        <fullName evidence="1">Uncharacterized protein</fullName>
    </submittedName>
</protein>
<keyword evidence="2" id="KW-1185">Reference proteome</keyword>
<sequence>MVGDLYQPPRTLPDLEMKSSLAQKPSFIIFRDPGKTKYDNFVLNLRGEPDFYLLRRVAQNRAMSLRYTPGGSLLSFEPIHTRLEEPERYEDRELPMEVAIASENVNTAHHLEQVVQQAEQVLAKLPVIPVRYVQPLGQVPAAAEKLVAATVEADMHVASTPAI</sequence>
<evidence type="ECO:0000313" key="2">
    <source>
        <dbReference type="Proteomes" id="UP000800200"/>
    </source>
</evidence>
<dbReference type="AlphaFoldDB" id="A0A6A6EWB6"/>
<gene>
    <name evidence="1" type="ORF">K469DRAFT_743739</name>
</gene>
<reference evidence="1" key="1">
    <citation type="journal article" date="2020" name="Stud. Mycol.">
        <title>101 Dothideomycetes genomes: a test case for predicting lifestyles and emergence of pathogens.</title>
        <authorList>
            <person name="Haridas S."/>
            <person name="Albert R."/>
            <person name="Binder M."/>
            <person name="Bloem J."/>
            <person name="Labutti K."/>
            <person name="Salamov A."/>
            <person name="Andreopoulos B."/>
            <person name="Baker S."/>
            <person name="Barry K."/>
            <person name="Bills G."/>
            <person name="Bluhm B."/>
            <person name="Cannon C."/>
            <person name="Castanera R."/>
            <person name="Culley D."/>
            <person name="Daum C."/>
            <person name="Ezra D."/>
            <person name="Gonzalez J."/>
            <person name="Henrissat B."/>
            <person name="Kuo A."/>
            <person name="Liang C."/>
            <person name="Lipzen A."/>
            <person name="Lutzoni F."/>
            <person name="Magnuson J."/>
            <person name="Mondo S."/>
            <person name="Nolan M."/>
            <person name="Ohm R."/>
            <person name="Pangilinan J."/>
            <person name="Park H.-J."/>
            <person name="Ramirez L."/>
            <person name="Alfaro M."/>
            <person name="Sun H."/>
            <person name="Tritt A."/>
            <person name="Yoshinaga Y."/>
            <person name="Zwiers L.-H."/>
            <person name="Turgeon B."/>
            <person name="Goodwin S."/>
            <person name="Spatafora J."/>
            <person name="Crous P."/>
            <person name="Grigoriev I."/>
        </authorList>
    </citation>
    <scope>NUCLEOTIDE SEQUENCE</scope>
    <source>
        <strain evidence="1">CBS 207.26</strain>
    </source>
</reference>
<dbReference type="EMBL" id="ML994610">
    <property type="protein sequence ID" value="KAF2195078.1"/>
    <property type="molecule type" value="Genomic_DNA"/>
</dbReference>
<dbReference type="Proteomes" id="UP000800200">
    <property type="component" value="Unassembled WGS sequence"/>
</dbReference>
<organism evidence="1 2">
    <name type="scientific">Zopfia rhizophila CBS 207.26</name>
    <dbReference type="NCBI Taxonomy" id="1314779"/>
    <lineage>
        <taxon>Eukaryota</taxon>
        <taxon>Fungi</taxon>
        <taxon>Dikarya</taxon>
        <taxon>Ascomycota</taxon>
        <taxon>Pezizomycotina</taxon>
        <taxon>Dothideomycetes</taxon>
        <taxon>Dothideomycetes incertae sedis</taxon>
        <taxon>Zopfiaceae</taxon>
        <taxon>Zopfia</taxon>
    </lineage>
</organism>
<evidence type="ECO:0000313" key="1">
    <source>
        <dbReference type="EMBL" id="KAF2195078.1"/>
    </source>
</evidence>
<accession>A0A6A6EWB6</accession>